<organism evidence="1 2">
    <name type="scientific">Apiospora kogelbergensis</name>
    <dbReference type="NCBI Taxonomy" id="1337665"/>
    <lineage>
        <taxon>Eukaryota</taxon>
        <taxon>Fungi</taxon>
        <taxon>Dikarya</taxon>
        <taxon>Ascomycota</taxon>
        <taxon>Pezizomycotina</taxon>
        <taxon>Sordariomycetes</taxon>
        <taxon>Xylariomycetidae</taxon>
        <taxon>Amphisphaeriales</taxon>
        <taxon>Apiosporaceae</taxon>
        <taxon>Apiospora</taxon>
    </lineage>
</organism>
<accession>A0AAW0Q644</accession>
<evidence type="ECO:0000313" key="1">
    <source>
        <dbReference type="EMBL" id="KAK8096006.1"/>
    </source>
</evidence>
<dbReference type="AlphaFoldDB" id="A0AAW0Q644"/>
<protein>
    <submittedName>
        <fullName evidence="1">Uncharacterized protein</fullName>
    </submittedName>
</protein>
<sequence length="181" mass="20247">MSEKGFFVPGSGDPQGKHLFVRIMGTRLAIRAWLPVSPEPWCRPWAINMAPASGLAVTQMWTPLRFPLDTDRCEGLKKREVRDECNPTHTVSVWVWQDFHSFKQLAKKPASIVALTIHPIRDHGLPKKWIAIQRLPATADPPRNTLAHPSIGPVPLRRTGAAGIRCWSMRCKTWAGDSGIS</sequence>
<name>A0AAW0Q644_9PEZI</name>
<gene>
    <name evidence="1" type="ORF">PG999_014028</name>
</gene>
<proteinExistence type="predicted"/>
<comment type="caution">
    <text evidence="1">The sequence shown here is derived from an EMBL/GenBank/DDBJ whole genome shotgun (WGS) entry which is preliminary data.</text>
</comment>
<dbReference type="EMBL" id="JAQQWP010000011">
    <property type="protein sequence ID" value="KAK8096006.1"/>
    <property type="molecule type" value="Genomic_DNA"/>
</dbReference>
<keyword evidence="2" id="KW-1185">Reference proteome</keyword>
<reference evidence="1 2" key="1">
    <citation type="submission" date="2023-01" db="EMBL/GenBank/DDBJ databases">
        <title>Analysis of 21 Apiospora genomes using comparative genomics revels a genus with tremendous synthesis potential of carbohydrate active enzymes and secondary metabolites.</title>
        <authorList>
            <person name="Sorensen T."/>
        </authorList>
    </citation>
    <scope>NUCLEOTIDE SEQUENCE [LARGE SCALE GENOMIC DNA]</scope>
    <source>
        <strain evidence="1 2">CBS 117206</strain>
    </source>
</reference>
<evidence type="ECO:0000313" key="2">
    <source>
        <dbReference type="Proteomes" id="UP001392437"/>
    </source>
</evidence>
<dbReference type="Proteomes" id="UP001392437">
    <property type="component" value="Unassembled WGS sequence"/>
</dbReference>